<dbReference type="OrthoDB" id="2088026at2"/>
<dbReference type="KEGG" id="euz:DVS28_b0286"/>
<sequence>MVLQHPTEAARRPRLQAGEDHAQSDNGGWLQHSWGIDRSDGTIVETAVPRSRYFGVVLTDEEAAEFRFWNASGSASASRVAPGHAGCVRCRRYL</sequence>
<proteinExistence type="predicted"/>
<dbReference type="Proteomes" id="UP000264006">
    <property type="component" value="Plasmid pEDY32-46I"/>
</dbReference>
<protein>
    <submittedName>
        <fullName evidence="2">Uncharacterized protein</fullName>
    </submittedName>
</protein>
<dbReference type="EMBL" id="CP031166">
    <property type="protein sequence ID" value="AXV10056.1"/>
    <property type="molecule type" value="Genomic_DNA"/>
</dbReference>
<evidence type="ECO:0000313" key="3">
    <source>
        <dbReference type="Proteomes" id="UP000264006"/>
    </source>
</evidence>
<keyword evidence="2" id="KW-0614">Plasmid</keyword>
<name>A0A346Y6F9_9ACTN</name>
<keyword evidence="3" id="KW-1185">Reference proteome</keyword>
<dbReference type="AlphaFoldDB" id="A0A346Y6F9"/>
<evidence type="ECO:0000313" key="2">
    <source>
        <dbReference type="EMBL" id="AXV10056.1"/>
    </source>
</evidence>
<organism evidence="2 3">
    <name type="scientific">Euzebya pacifica</name>
    <dbReference type="NCBI Taxonomy" id="1608957"/>
    <lineage>
        <taxon>Bacteria</taxon>
        <taxon>Bacillati</taxon>
        <taxon>Actinomycetota</taxon>
        <taxon>Nitriliruptoria</taxon>
        <taxon>Euzebyales</taxon>
    </lineage>
</organism>
<evidence type="ECO:0000256" key="1">
    <source>
        <dbReference type="SAM" id="MobiDB-lite"/>
    </source>
</evidence>
<geneLocation type="plasmid" evidence="3">
    <name>pedy32-46i</name>
</geneLocation>
<feature type="region of interest" description="Disordered" evidence="1">
    <location>
        <begin position="1"/>
        <end position="33"/>
    </location>
</feature>
<reference evidence="2 3" key="1">
    <citation type="submission" date="2018-09" db="EMBL/GenBank/DDBJ databases">
        <title>Complete genome sequence of Euzebya sp. DY32-46 isolated from seawater of Pacific Ocean.</title>
        <authorList>
            <person name="Xu L."/>
            <person name="Wu Y.-H."/>
            <person name="Xu X.-W."/>
        </authorList>
    </citation>
    <scope>NUCLEOTIDE SEQUENCE [LARGE SCALE GENOMIC DNA]</scope>
    <source>
        <strain evidence="2 3">DY32-46</strain>
        <plasmid evidence="3">pedy32-46i</plasmid>
    </source>
</reference>
<accession>A0A346Y6F9</accession>
<gene>
    <name evidence="2" type="ORF">DVS28_b0286</name>
</gene>
<dbReference type="RefSeq" id="WP_114594644.1">
    <property type="nucleotide sequence ID" value="NZ_CP031166.1"/>
</dbReference>